<dbReference type="InterPro" id="IPR015421">
    <property type="entry name" value="PyrdxlP-dep_Trfase_major"/>
</dbReference>
<evidence type="ECO:0000256" key="2">
    <source>
        <dbReference type="ARBA" id="ARBA00009236"/>
    </source>
</evidence>
<evidence type="ECO:0000256" key="1">
    <source>
        <dbReference type="ARBA" id="ARBA00001933"/>
    </source>
</evidence>
<dbReference type="Gene3D" id="3.90.1150.10">
    <property type="entry name" value="Aspartate Aminotransferase, domain 1"/>
    <property type="match status" value="1"/>
</dbReference>
<dbReference type="EC" id="2.6.1.45" evidence="7"/>
<dbReference type="AlphaFoldDB" id="A0A6M4GXT2"/>
<comment type="similarity">
    <text evidence="2">Belongs to the class-V pyridoxal-phosphate-dependent aminotransferase family.</text>
</comment>
<evidence type="ECO:0000259" key="6">
    <source>
        <dbReference type="Pfam" id="PF00266"/>
    </source>
</evidence>
<dbReference type="RefSeq" id="WP_171093940.1">
    <property type="nucleotide sequence ID" value="NZ_CP053069.1"/>
</dbReference>
<dbReference type="PANTHER" id="PTHR21152:SF40">
    <property type="entry name" value="ALANINE--GLYOXYLATE AMINOTRANSFERASE"/>
    <property type="match status" value="1"/>
</dbReference>
<name>A0A6M4GXT2_9PROT</name>
<dbReference type="SUPFAM" id="SSF53383">
    <property type="entry name" value="PLP-dependent transferases"/>
    <property type="match status" value="1"/>
</dbReference>
<dbReference type="FunFam" id="3.90.1150.10:FF:000031">
    <property type="entry name" value="Serine--glyoxylate aminotransferase"/>
    <property type="match status" value="1"/>
</dbReference>
<dbReference type="Proteomes" id="UP000501534">
    <property type="component" value="Chromosome"/>
</dbReference>
<dbReference type="PANTHER" id="PTHR21152">
    <property type="entry name" value="AMINOTRANSFERASE CLASS V"/>
    <property type="match status" value="1"/>
</dbReference>
<evidence type="ECO:0000313" key="7">
    <source>
        <dbReference type="EMBL" id="QJR12066.1"/>
    </source>
</evidence>
<keyword evidence="7" id="KW-0808">Transferase</keyword>
<dbReference type="FunFam" id="3.40.640.10:FF:000054">
    <property type="entry name" value="Serine--glyoxylate aminotransferase"/>
    <property type="match status" value="1"/>
</dbReference>
<keyword evidence="8" id="KW-1185">Reference proteome</keyword>
<evidence type="ECO:0000313" key="8">
    <source>
        <dbReference type="Proteomes" id="UP000501534"/>
    </source>
</evidence>
<dbReference type="GO" id="GO:0008453">
    <property type="term" value="F:alanine-glyoxylate transaminase activity"/>
    <property type="evidence" value="ECO:0007669"/>
    <property type="project" value="TreeGrafter"/>
</dbReference>
<organism evidence="7 8">
    <name type="scientific">Usitatibacter rugosus</name>
    <dbReference type="NCBI Taxonomy" id="2732067"/>
    <lineage>
        <taxon>Bacteria</taxon>
        <taxon>Pseudomonadati</taxon>
        <taxon>Pseudomonadota</taxon>
        <taxon>Betaproteobacteria</taxon>
        <taxon>Nitrosomonadales</taxon>
        <taxon>Usitatibacteraceae</taxon>
        <taxon>Usitatibacter</taxon>
    </lineage>
</organism>
<feature type="binding site" evidence="4">
    <location>
        <position position="348"/>
    </location>
    <ligand>
        <name>substrate</name>
    </ligand>
</feature>
<evidence type="ECO:0000256" key="5">
    <source>
        <dbReference type="PIRSR" id="PIRSR000524-50"/>
    </source>
</evidence>
<sequence length="403" mass="43816">MTVARGWQFFMHPGPTNIPHRVLQAMARPTVDFTAPEFVALRDRSLQRMKGILKTREGFVIMYAASGNGAWDASIANLFSPGDKVLVPQTGFFADRWSNTARAYGLEVEALPTPDRRPVDPEAVGRALAADTKHQIKAVMLIQNETATGIRHPIAEVRAVMNRLGHPALYLVDTISSLASYDFRMDEWGVDLVIGGSQKGLMLPPGMAFTAINPRAWAVAQTTTNTRKYWDWRPMIENGRQVQFCGTPPISHFFGLEASLDMLEEEGLENVFVRHRRLADATRACVRHWGKSGGVEIYSLDPDFASDSLTAVMVPAGHDADRVRAIAQDRYGVALGRGLGVLQGKIFRIGHMGDLNEPMVLGALAAIELALAEAGIPHASGGVEAAMDSLRAPAAARRAAVAA</sequence>
<proteinExistence type="inferred from homology"/>
<dbReference type="Gene3D" id="3.40.640.10">
    <property type="entry name" value="Type I PLP-dependent aspartate aminotransferase-like (Major domain)"/>
    <property type="match status" value="1"/>
</dbReference>
<dbReference type="KEGG" id="uru:DSM104443_03149"/>
<keyword evidence="7" id="KW-0032">Aminotransferase</keyword>
<dbReference type="Pfam" id="PF00266">
    <property type="entry name" value="Aminotran_5"/>
    <property type="match status" value="1"/>
</dbReference>
<feature type="domain" description="Aminotransferase class V" evidence="6">
    <location>
        <begin position="12"/>
        <end position="338"/>
    </location>
</feature>
<dbReference type="InterPro" id="IPR000192">
    <property type="entry name" value="Aminotrans_V_dom"/>
</dbReference>
<dbReference type="EMBL" id="CP053069">
    <property type="protein sequence ID" value="QJR12066.1"/>
    <property type="molecule type" value="Genomic_DNA"/>
</dbReference>
<reference evidence="7 8" key="1">
    <citation type="submission" date="2020-04" db="EMBL/GenBank/DDBJ databases">
        <title>Usitatibacter rugosus gen. nov., sp. nov. and Usitatibacter palustris sp. nov., novel members of Usitatibacteraceae fam. nov. within the order Nitrosomonadales isolated from soil.</title>
        <authorList>
            <person name="Huber K.J."/>
            <person name="Neumann-Schaal M."/>
            <person name="Geppert A."/>
            <person name="Luckner M."/>
            <person name="Wanner G."/>
            <person name="Overmann J."/>
        </authorList>
    </citation>
    <scope>NUCLEOTIDE SEQUENCE [LARGE SCALE GENOMIC DNA]</scope>
    <source>
        <strain evidence="7 8">0125_3</strain>
    </source>
</reference>
<protein>
    <submittedName>
        <fullName evidence="7">Serine--glyoxylate aminotransferase</fullName>
        <ecNumber evidence="7">2.6.1.45</ecNumber>
    </submittedName>
</protein>
<comment type="cofactor">
    <cofactor evidence="1 5">
        <name>pyridoxal 5'-phosphate</name>
        <dbReference type="ChEBI" id="CHEBI:597326"/>
    </cofactor>
</comment>
<dbReference type="InterPro" id="IPR024169">
    <property type="entry name" value="SP_NH2Trfase/AEP_transaminase"/>
</dbReference>
<dbReference type="InterPro" id="IPR015424">
    <property type="entry name" value="PyrdxlP-dep_Trfase"/>
</dbReference>
<keyword evidence="3 5" id="KW-0663">Pyridoxal phosphate</keyword>
<feature type="modified residue" description="N6-(pyridoxal phosphate)lysine" evidence="5">
    <location>
        <position position="199"/>
    </location>
</feature>
<dbReference type="PIRSF" id="PIRSF000524">
    <property type="entry name" value="SPT"/>
    <property type="match status" value="1"/>
</dbReference>
<dbReference type="InterPro" id="IPR015422">
    <property type="entry name" value="PyrdxlP-dep_Trfase_small"/>
</dbReference>
<accession>A0A6M4GXT2</accession>
<dbReference type="GO" id="GO:0004760">
    <property type="term" value="F:L-serine-pyruvate transaminase activity"/>
    <property type="evidence" value="ECO:0007669"/>
    <property type="project" value="TreeGrafter"/>
</dbReference>
<gene>
    <name evidence="7" type="primary">sgaA_3</name>
    <name evidence="7" type="ORF">DSM104443_03149</name>
</gene>
<evidence type="ECO:0000256" key="4">
    <source>
        <dbReference type="PIRSR" id="PIRSR000524-1"/>
    </source>
</evidence>
<dbReference type="GO" id="GO:0050281">
    <property type="term" value="F:L-serine-glyoxylate transaminase activity"/>
    <property type="evidence" value="ECO:0007669"/>
    <property type="project" value="UniProtKB-EC"/>
</dbReference>
<dbReference type="GO" id="GO:0019265">
    <property type="term" value="P:glycine biosynthetic process, by transamination of glyoxylate"/>
    <property type="evidence" value="ECO:0007669"/>
    <property type="project" value="TreeGrafter"/>
</dbReference>
<evidence type="ECO:0000256" key="3">
    <source>
        <dbReference type="ARBA" id="ARBA00022898"/>
    </source>
</evidence>